<accession>A0A9P6N4S6</accession>
<evidence type="ECO:0000256" key="1">
    <source>
        <dbReference type="SAM" id="MobiDB-lite"/>
    </source>
</evidence>
<feature type="region of interest" description="Disordered" evidence="1">
    <location>
        <begin position="126"/>
        <end position="153"/>
    </location>
</feature>
<organism evidence="2 3">
    <name type="scientific">Cronartium quercuum f. sp. fusiforme G11</name>
    <dbReference type="NCBI Taxonomy" id="708437"/>
    <lineage>
        <taxon>Eukaryota</taxon>
        <taxon>Fungi</taxon>
        <taxon>Dikarya</taxon>
        <taxon>Basidiomycota</taxon>
        <taxon>Pucciniomycotina</taxon>
        <taxon>Pucciniomycetes</taxon>
        <taxon>Pucciniales</taxon>
        <taxon>Coleosporiaceae</taxon>
        <taxon>Cronartium</taxon>
    </lineage>
</organism>
<dbReference type="AlphaFoldDB" id="A0A9P6N4S6"/>
<dbReference type="EMBL" id="MU167963">
    <property type="protein sequence ID" value="KAG0139005.1"/>
    <property type="molecule type" value="Genomic_DNA"/>
</dbReference>
<sequence>MLVYCSSAANKWFRLLDSKMEESEKLMGIKTQKIPQFLPRVPIASEFVTPLKQLPLEFYNPVYFNKLQPLDKLKIVNTCEVVFFPDYFLECSQCYKLEDPTESEDNDVGNGEQHVDDDKAEANGDFINLECPSEGSDEEDAYFGGGEFGELYD</sequence>
<proteinExistence type="predicted"/>
<dbReference type="OrthoDB" id="3056461at2759"/>
<reference evidence="2" key="1">
    <citation type="submission" date="2013-11" db="EMBL/GenBank/DDBJ databases">
        <title>Genome sequence of the fusiform rust pathogen reveals effectors for host alternation and coevolution with pine.</title>
        <authorList>
            <consortium name="DOE Joint Genome Institute"/>
            <person name="Smith K."/>
            <person name="Pendleton A."/>
            <person name="Kubisiak T."/>
            <person name="Anderson C."/>
            <person name="Salamov A."/>
            <person name="Aerts A."/>
            <person name="Riley R."/>
            <person name="Clum A."/>
            <person name="Lindquist E."/>
            <person name="Ence D."/>
            <person name="Campbell M."/>
            <person name="Kronenberg Z."/>
            <person name="Feau N."/>
            <person name="Dhillon B."/>
            <person name="Hamelin R."/>
            <person name="Burleigh J."/>
            <person name="Smith J."/>
            <person name="Yandell M."/>
            <person name="Nelson C."/>
            <person name="Grigoriev I."/>
            <person name="Davis J."/>
        </authorList>
    </citation>
    <scope>NUCLEOTIDE SEQUENCE</scope>
    <source>
        <strain evidence="2">G11</strain>
    </source>
</reference>
<feature type="compositionally biased region" description="Gly residues" evidence="1">
    <location>
        <begin position="143"/>
        <end position="153"/>
    </location>
</feature>
<protein>
    <submittedName>
        <fullName evidence="2">Uncharacterized protein</fullName>
    </submittedName>
</protein>
<keyword evidence="3" id="KW-1185">Reference proteome</keyword>
<comment type="caution">
    <text evidence="2">The sequence shown here is derived from an EMBL/GenBank/DDBJ whole genome shotgun (WGS) entry which is preliminary data.</text>
</comment>
<evidence type="ECO:0000313" key="2">
    <source>
        <dbReference type="EMBL" id="KAG0139005.1"/>
    </source>
</evidence>
<evidence type="ECO:0000313" key="3">
    <source>
        <dbReference type="Proteomes" id="UP000886653"/>
    </source>
</evidence>
<dbReference type="Proteomes" id="UP000886653">
    <property type="component" value="Unassembled WGS sequence"/>
</dbReference>
<feature type="region of interest" description="Disordered" evidence="1">
    <location>
        <begin position="100"/>
        <end position="119"/>
    </location>
</feature>
<gene>
    <name evidence="2" type="ORF">CROQUDRAFT_707133</name>
</gene>
<name>A0A9P6N4S6_9BASI</name>